<feature type="transmembrane region" description="Helical" evidence="8">
    <location>
        <begin position="64"/>
        <end position="84"/>
    </location>
</feature>
<dbReference type="EMBL" id="RRCT01000003">
    <property type="protein sequence ID" value="RQW75516.1"/>
    <property type="molecule type" value="Genomic_DNA"/>
</dbReference>
<feature type="transmembrane region" description="Helical" evidence="8">
    <location>
        <begin position="27"/>
        <end position="52"/>
    </location>
</feature>
<evidence type="ECO:0000256" key="8">
    <source>
        <dbReference type="RuleBase" id="RU361157"/>
    </source>
</evidence>
<keyword evidence="4 8" id="KW-1003">Cell membrane</keyword>
<evidence type="ECO:0000256" key="6">
    <source>
        <dbReference type="ARBA" id="ARBA00022989"/>
    </source>
</evidence>
<dbReference type="Proteomes" id="UP000274033">
    <property type="component" value="Unassembled WGS sequence"/>
</dbReference>
<comment type="similarity">
    <text evidence="2 8">Belongs to the ABC-2 integral membrane protein family.</text>
</comment>
<evidence type="ECO:0000256" key="3">
    <source>
        <dbReference type="ARBA" id="ARBA00022448"/>
    </source>
</evidence>
<dbReference type="RefSeq" id="WP_124763315.1">
    <property type="nucleotide sequence ID" value="NZ_JAFBDY010000009.1"/>
</dbReference>
<evidence type="ECO:0000313" key="10">
    <source>
        <dbReference type="EMBL" id="RQW75516.1"/>
    </source>
</evidence>
<dbReference type="InterPro" id="IPR013525">
    <property type="entry name" value="ABC2_TM"/>
</dbReference>
<evidence type="ECO:0000256" key="7">
    <source>
        <dbReference type="ARBA" id="ARBA00023136"/>
    </source>
</evidence>
<keyword evidence="3 8" id="KW-0813">Transport</keyword>
<proteinExistence type="inferred from homology"/>
<evidence type="ECO:0000259" key="9">
    <source>
        <dbReference type="PROSITE" id="PS51012"/>
    </source>
</evidence>
<gene>
    <name evidence="10" type="ORF">EBB45_05085</name>
</gene>
<evidence type="ECO:0000256" key="1">
    <source>
        <dbReference type="ARBA" id="ARBA00004651"/>
    </source>
</evidence>
<evidence type="ECO:0000313" key="11">
    <source>
        <dbReference type="Proteomes" id="UP000274033"/>
    </source>
</evidence>
<feature type="transmembrane region" description="Helical" evidence="8">
    <location>
        <begin position="176"/>
        <end position="194"/>
    </location>
</feature>
<comment type="subcellular location">
    <subcellularLocation>
        <location evidence="1 8">Cell membrane</location>
        <topology evidence="1 8">Multi-pass membrane protein</topology>
    </subcellularLocation>
</comment>
<dbReference type="PANTHER" id="PTHR30413">
    <property type="entry name" value="INNER MEMBRANE TRANSPORT PERMEASE"/>
    <property type="match status" value="1"/>
</dbReference>
<protein>
    <recommendedName>
        <fullName evidence="8">Transport permease protein</fullName>
    </recommendedName>
</protein>
<dbReference type="PANTHER" id="PTHR30413:SF10">
    <property type="entry name" value="CAPSULE POLYSACCHARIDE EXPORT INNER-MEMBRANE PROTEIN CTRC"/>
    <property type="match status" value="1"/>
</dbReference>
<feature type="transmembrane region" description="Helical" evidence="8">
    <location>
        <begin position="235"/>
        <end position="252"/>
    </location>
</feature>
<feature type="transmembrane region" description="Helical" evidence="8">
    <location>
        <begin position="105"/>
        <end position="133"/>
    </location>
</feature>
<dbReference type="GO" id="GO:0015920">
    <property type="term" value="P:lipopolysaccharide transport"/>
    <property type="evidence" value="ECO:0007669"/>
    <property type="project" value="TreeGrafter"/>
</dbReference>
<dbReference type="InterPro" id="IPR047817">
    <property type="entry name" value="ABC2_TM_bact-type"/>
</dbReference>
<evidence type="ECO:0000256" key="5">
    <source>
        <dbReference type="ARBA" id="ARBA00022692"/>
    </source>
</evidence>
<keyword evidence="7 8" id="KW-0472">Membrane</keyword>
<dbReference type="GO" id="GO:0005886">
    <property type="term" value="C:plasma membrane"/>
    <property type="evidence" value="ECO:0007669"/>
    <property type="project" value="UniProtKB-SubCell"/>
</dbReference>
<name>A0A3N9UUD9_9BACI</name>
<organism evidence="10 11">
    <name type="scientific">Lysinibacillus composti</name>
    <dbReference type="NCBI Taxonomy" id="720633"/>
    <lineage>
        <taxon>Bacteria</taxon>
        <taxon>Bacillati</taxon>
        <taxon>Bacillota</taxon>
        <taxon>Bacilli</taxon>
        <taxon>Bacillales</taxon>
        <taxon>Bacillaceae</taxon>
        <taxon>Lysinibacillus</taxon>
    </lineage>
</organism>
<feature type="transmembrane region" description="Helical" evidence="8">
    <location>
        <begin position="145"/>
        <end position="169"/>
    </location>
</feature>
<evidence type="ECO:0000256" key="2">
    <source>
        <dbReference type="ARBA" id="ARBA00007783"/>
    </source>
</evidence>
<comment type="caution">
    <text evidence="10">The sequence shown here is derived from an EMBL/GenBank/DDBJ whole genome shotgun (WGS) entry which is preliminary data.</text>
</comment>
<feature type="domain" description="ABC transmembrane type-2" evidence="9">
    <location>
        <begin position="32"/>
        <end position="255"/>
    </location>
</feature>
<dbReference type="GO" id="GO:0140359">
    <property type="term" value="F:ABC-type transporter activity"/>
    <property type="evidence" value="ECO:0007669"/>
    <property type="project" value="InterPro"/>
</dbReference>
<dbReference type="PROSITE" id="PS51012">
    <property type="entry name" value="ABC_TM2"/>
    <property type="match status" value="1"/>
</dbReference>
<keyword evidence="6 8" id="KW-1133">Transmembrane helix</keyword>
<accession>A0A3N9UUD9</accession>
<dbReference type="Pfam" id="PF01061">
    <property type="entry name" value="ABC2_membrane"/>
    <property type="match status" value="1"/>
</dbReference>
<evidence type="ECO:0000256" key="4">
    <source>
        <dbReference type="ARBA" id="ARBA00022475"/>
    </source>
</evidence>
<keyword evidence="11" id="KW-1185">Reference proteome</keyword>
<dbReference type="AlphaFoldDB" id="A0A3N9UUD9"/>
<sequence>MSTKVQGLKKTTKLAIDLSKNDLKNRYVGSFLGITWGFVQPLITILIFWFVFQVGFKSMPVNDFPFILWLMTAMIPWFFFSDSLNGATVSITENSYLVKKVNFPVWILPIVKILSSFYIHIFFIIFLFFMFYVYDYDFTLYNLQFLYYLIATIFLLVGLSYLTASLIIFLKDIGQLVAMILQFCFWLTPIFWSLDILPEKYLFYIKLNPVYYITEGYRAAFIHHQWFWEKPNLTLYFWVFTILMMVIGITVFRKLKSHFADVL</sequence>
<reference evidence="10 11" key="1">
    <citation type="journal article" date="2013" name="J. Microbiol.">
        <title>Lysinibacillus chungkukjangi sp. nov., isolated from Chungkukjang, Korean fermented soybean food.</title>
        <authorList>
            <person name="Kim S.J."/>
            <person name="Jang Y.H."/>
            <person name="Hamada M."/>
            <person name="Ahn J.H."/>
            <person name="Weon H.Y."/>
            <person name="Suzuki K."/>
            <person name="Whang K.S."/>
            <person name="Kwon S.W."/>
        </authorList>
    </citation>
    <scope>NUCLEOTIDE SEQUENCE [LARGE SCALE GENOMIC DNA]</scope>
    <source>
        <strain evidence="10 11">MCCC 1A12701</strain>
    </source>
</reference>
<dbReference type="OrthoDB" id="9794365at2"/>
<keyword evidence="5 8" id="KW-0812">Transmembrane</keyword>